<feature type="domain" description="Ion transport" evidence="7">
    <location>
        <begin position="89"/>
        <end position="169"/>
    </location>
</feature>
<evidence type="ECO:0000256" key="1">
    <source>
        <dbReference type="ARBA" id="ARBA00004141"/>
    </source>
</evidence>
<reference evidence="8" key="1">
    <citation type="submission" date="2019-11" db="UniProtKB">
        <authorList>
            <consortium name="WormBaseParasite"/>
        </authorList>
    </citation>
    <scope>IDENTIFICATION</scope>
</reference>
<name>A0A5K3FFI2_MESCO</name>
<dbReference type="Gene3D" id="3.90.79.10">
    <property type="entry name" value="Nucleoside Triphosphate Pyrophosphohydrolase"/>
    <property type="match status" value="1"/>
</dbReference>
<evidence type="ECO:0000256" key="2">
    <source>
        <dbReference type="ARBA" id="ARBA00022692"/>
    </source>
</evidence>
<evidence type="ECO:0000256" key="5">
    <source>
        <dbReference type="SAM" id="MobiDB-lite"/>
    </source>
</evidence>
<proteinExistence type="predicted"/>
<comment type="subcellular location">
    <subcellularLocation>
        <location evidence="1">Membrane</location>
        <topology evidence="1">Multi-pass membrane protein</topology>
    </subcellularLocation>
</comment>
<dbReference type="InterPro" id="IPR039989">
    <property type="entry name" value="NUDT9"/>
</dbReference>
<feature type="region of interest" description="Disordered" evidence="5">
    <location>
        <begin position="367"/>
        <end position="386"/>
    </location>
</feature>
<accession>A0A5K3FFI2</accession>
<evidence type="ECO:0000256" key="6">
    <source>
        <dbReference type="SAM" id="Phobius"/>
    </source>
</evidence>
<dbReference type="WBParaSite" id="MCU_008039-RA">
    <property type="protein sequence ID" value="MCU_008039-RA"/>
    <property type="gene ID" value="MCU_008039"/>
</dbReference>
<dbReference type="InterPro" id="IPR005821">
    <property type="entry name" value="Ion_trans_dom"/>
</dbReference>
<dbReference type="PANTHER" id="PTHR13030">
    <property type="entry name" value="NUDIX HYDROLASE"/>
    <property type="match status" value="1"/>
</dbReference>
<sequence>MRFAGGSRDSVRLHCLYVCIALNLSLSRSHPSSLLSCRDFLSAGGPHSRARRLSPDRLVTLPVTAEDLVSSQSGAWLCHTLCDGTVQGMKFIDTIFSMYTTAYFQMFGDFSLDTLQGEDRNCQNGMCPTKTSRWLVPIMLGFYVLLTNILMFNLLIAMFSKTYEEIESASTYYWNYQRYQMIADYVRRSPLVPPLIIFWHFYEAYQAIGNRCASIRSTEQIENNPFCVTFKDVKKEREMVKWEHMKAMDYLREPSTKSGGKRGGVESRAVVFRGVGAGSGIGPGPAMDLKSEMTAVTEGIGMELEKRFKDLDAHFQRFNEVDSRLNEVTQTLSTLGDVVKQVTATQEAIMKKIADLPTCQCLELVDDASSSPGKAGEASKKRTKLEVAVQSALEAAKDVLRPPTPPPPPPMAPPPPREQDIPITAGAPGSEGESSGTEEVGGDPSADPVQVPPAADVNTGRTIQRSIAGHRLWRFAPFNFEKYPGMRMNVPPDKTAWTTRYPDYFAYDSSEETVMYPDEAAHDGENFQHGVSFGSSAILRGIPFNTYDSKNHIRRQSLLGRYRLDPNTGAPLNPMGRTGLLGKGLLPRWGPNHSIVIVVTRWSRNPKSGTPVLRGNKGVLQVVALERNKRFCLPWFFTDHEMRCDFDECVPALVHAFFVQRAKAVCSEKRGDRLLRRLDKADTTQIFKGYLDDQLNADGGWLETVVLNYHEGEGKGSQLTDDILKVFSEGVAEENVKWIEVAHNSNLRTSHNYILKSVAEIKGAFY</sequence>
<dbReference type="AlphaFoldDB" id="A0A5K3FFI2"/>
<protein>
    <submittedName>
        <fullName evidence="8">Ion_trans domain-containing protein</fullName>
    </submittedName>
</protein>
<feature type="transmembrane region" description="Helical" evidence="6">
    <location>
        <begin position="134"/>
        <end position="159"/>
    </location>
</feature>
<dbReference type="CDD" id="cd03670">
    <property type="entry name" value="NUDIX_ADPRase_Nudt9"/>
    <property type="match status" value="1"/>
</dbReference>
<dbReference type="GO" id="GO:0005216">
    <property type="term" value="F:monoatomic ion channel activity"/>
    <property type="evidence" value="ECO:0007669"/>
    <property type="project" value="InterPro"/>
</dbReference>
<keyword evidence="4 6" id="KW-0472">Membrane</keyword>
<dbReference type="Pfam" id="PF25969">
    <property type="entry name" value="NUDT9_N"/>
    <property type="match status" value="1"/>
</dbReference>
<evidence type="ECO:0000256" key="3">
    <source>
        <dbReference type="ARBA" id="ARBA00022989"/>
    </source>
</evidence>
<feature type="compositionally biased region" description="Pro residues" evidence="5">
    <location>
        <begin position="402"/>
        <end position="416"/>
    </location>
</feature>
<dbReference type="Pfam" id="PF00520">
    <property type="entry name" value="Ion_trans"/>
    <property type="match status" value="1"/>
</dbReference>
<evidence type="ECO:0000256" key="4">
    <source>
        <dbReference type="ARBA" id="ARBA00023136"/>
    </source>
</evidence>
<feature type="region of interest" description="Disordered" evidence="5">
    <location>
        <begin position="395"/>
        <end position="459"/>
    </location>
</feature>
<evidence type="ECO:0000259" key="7">
    <source>
        <dbReference type="Pfam" id="PF00520"/>
    </source>
</evidence>
<evidence type="ECO:0000313" key="8">
    <source>
        <dbReference type="WBParaSite" id="MCU_008039-RA"/>
    </source>
</evidence>
<organism evidence="8">
    <name type="scientific">Mesocestoides corti</name>
    <name type="common">Flatworm</name>
    <dbReference type="NCBI Taxonomy" id="53468"/>
    <lineage>
        <taxon>Eukaryota</taxon>
        <taxon>Metazoa</taxon>
        <taxon>Spiralia</taxon>
        <taxon>Lophotrochozoa</taxon>
        <taxon>Platyhelminthes</taxon>
        <taxon>Cestoda</taxon>
        <taxon>Eucestoda</taxon>
        <taxon>Cyclophyllidea</taxon>
        <taxon>Mesocestoididae</taxon>
        <taxon>Mesocestoides</taxon>
    </lineage>
</organism>
<dbReference type="GO" id="GO:0047631">
    <property type="term" value="F:ADP-ribose diphosphatase activity"/>
    <property type="evidence" value="ECO:0007669"/>
    <property type="project" value="InterPro"/>
</dbReference>
<keyword evidence="2 6" id="KW-0812">Transmembrane</keyword>
<keyword evidence="3 6" id="KW-1133">Transmembrane helix</keyword>
<dbReference type="GO" id="GO:0016020">
    <property type="term" value="C:membrane"/>
    <property type="evidence" value="ECO:0007669"/>
    <property type="project" value="UniProtKB-SubCell"/>
</dbReference>
<dbReference type="PANTHER" id="PTHR13030:SF8">
    <property type="entry name" value="ADP-RIBOSE PYROPHOSPHATASE, MITOCHONDRIAL"/>
    <property type="match status" value="1"/>
</dbReference>